<feature type="signal peptide" evidence="1">
    <location>
        <begin position="1"/>
        <end position="20"/>
    </location>
</feature>
<dbReference type="STRING" id="1124188.SAMN05444377_101217"/>
<evidence type="ECO:0000313" key="3">
    <source>
        <dbReference type="EMBL" id="SHE77700.1"/>
    </source>
</evidence>
<reference evidence="3 4" key="1">
    <citation type="submission" date="2016-11" db="EMBL/GenBank/DDBJ databases">
        <authorList>
            <person name="Jaros S."/>
            <person name="Januszkiewicz K."/>
            <person name="Wedrychowicz H."/>
        </authorList>
    </citation>
    <scope>NUCLEOTIDE SEQUENCE [LARGE SCALE GENOMIC DNA]</scope>
    <source>
        <strain evidence="3 4">DSM 25660</strain>
    </source>
</reference>
<dbReference type="Pfam" id="PF00462">
    <property type="entry name" value="Glutaredoxin"/>
    <property type="match status" value="1"/>
</dbReference>
<dbReference type="RefSeq" id="WP_073360569.1">
    <property type="nucleotide sequence ID" value="NZ_FQVQ01000001.1"/>
</dbReference>
<name>A0A1M4W970_9FLAO</name>
<dbReference type="SUPFAM" id="SSF52833">
    <property type="entry name" value="Thioredoxin-like"/>
    <property type="match status" value="1"/>
</dbReference>
<keyword evidence="1" id="KW-0732">Signal</keyword>
<accession>A0A1M4W970</accession>
<evidence type="ECO:0000256" key="1">
    <source>
        <dbReference type="SAM" id="SignalP"/>
    </source>
</evidence>
<keyword evidence="4" id="KW-1185">Reference proteome</keyword>
<dbReference type="InterPro" id="IPR002109">
    <property type="entry name" value="Glutaredoxin"/>
</dbReference>
<organism evidence="3 4">
    <name type="scientific">Flavobacterium fontis</name>
    <dbReference type="NCBI Taxonomy" id="1124188"/>
    <lineage>
        <taxon>Bacteria</taxon>
        <taxon>Pseudomonadati</taxon>
        <taxon>Bacteroidota</taxon>
        <taxon>Flavobacteriia</taxon>
        <taxon>Flavobacteriales</taxon>
        <taxon>Flavobacteriaceae</taxon>
        <taxon>Flavobacterium</taxon>
    </lineage>
</organism>
<dbReference type="Gene3D" id="3.40.30.10">
    <property type="entry name" value="Glutaredoxin"/>
    <property type="match status" value="1"/>
</dbReference>
<dbReference type="EMBL" id="FQVQ01000001">
    <property type="protein sequence ID" value="SHE77700.1"/>
    <property type="molecule type" value="Genomic_DNA"/>
</dbReference>
<dbReference type="AlphaFoldDB" id="A0A1M4W970"/>
<evidence type="ECO:0000313" key="4">
    <source>
        <dbReference type="Proteomes" id="UP000184147"/>
    </source>
</evidence>
<dbReference type="Proteomes" id="UP000184147">
    <property type="component" value="Unassembled WGS sequence"/>
</dbReference>
<feature type="chain" id="PRO_5012251397" evidence="1">
    <location>
        <begin position="21"/>
        <end position="117"/>
    </location>
</feature>
<gene>
    <name evidence="3" type="ORF">SAMN05444377_101217</name>
</gene>
<dbReference type="CDD" id="cd02976">
    <property type="entry name" value="NrdH"/>
    <property type="match status" value="1"/>
</dbReference>
<dbReference type="InterPro" id="IPR036249">
    <property type="entry name" value="Thioredoxin-like_sf"/>
</dbReference>
<sequence length="117" mass="13336">MNYRILFVCLSLLLSGYVGAQTPVQATPTQPAQEQVIRIYGSADCHYCIDAKAYLDQRKIPYLFFDIDRDPEALREMLAKLKQAGMPTYGIAIPVVEKKGELFMNNIPFEDFLKKLD</sequence>
<evidence type="ECO:0000259" key="2">
    <source>
        <dbReference type="Pfam" id="PF00462"/>
    </source>
</evidence>
<dbReference type="PROSITE" id="PS51354">
    <property type="entry name" value="GLUTAREDOXIN_2"/>
    <property type="match status" value="1"/>
</dbReference>
<dbReference type="OrthoDB" id="9795531at2"/>
<protein>
    <submittedName>
        <fullName evidence="3">Glutaredoxin</fullName>
    </submittedName>
</protein>
<proteinExistence type="predicted"/>
<feature type="domain" description="Glutaredoxin" evidence="2">
    <location>
        <begin position="38"/>
        <end position="87"/>
    </location>
</feature>